<dbReference type="PATRIC" id="fig|1227485.3.peg.2351"/>
<evidence type="ECO:0000259" key="2">
    <source>
        <dbReference type="Pfam" id="PF02872"/>
    </source>
</evidence>
<feature type="region of interest" description="Disordered" evidence="1">
    <location>
        <begin position="293"/>
        <end position="319"/>
    </location>
</feature>
<dbReference type="Pfam" id="PF02872">
    <property type="entry name" value="5_nucleotid_C"/>
    <property type="match status" value="1"/>
</dbReference>
<dbReference type="InterPro" id="IPR029052">
    <property type="entry name" value="Metallo-depent_PP-like"/>
</dbReference>
<name>M0DN20_9EURY</name>
<dbReference type="InterPro" id="IPR006311">
    <property type="entry name" value="TAT_signal"/>
</dbReference>
<dbReference type="InterPro" id="IPR036907">
    <property type="entry name" value="5'-Nucleotdase_C_sf"/>
</dbReference>
<dbReference type="RefSeq" id="WP_006630054.1">
    <property type="nucleotide sequence ID" value="NZ_AOJD01000061.1"/>
</dbReference>
<sequence>MSQDTRSEEVVDETRRRLLAAAAGGVTVGALGTGATGGAAAQDDGTLTLVHDTHFHGRFEDAGNGAIDIARYYAIVEELRSEHPNTAFFGNGDDLAPSVLGLEFEGEHMVEALNEMGPDAVGAGNHEFDFGVDTASERFEASEFPWVIANLLTPEGEPVPGTERWTTVDVGSYTVGVFGMGTTGFYDITDYPEDWQVLGYTEAAEAAVEALEPETDFIVCASHVSSGVHETIAAVDGVDAIVGSHSNVVYEEPETIEGTTVAEFGDEFDHIGRLTFDVETGELSEWERVDVYDSEALGEDESPPESTENYTPRDVRSVERDQSIAEIADGYLSDLEERLGQPVVETEVELNASFDNYEIETGWGNLMTDLMREVGNLDQEIDVAVQNAGGIRSGSTYGPGDLTGSDVMNILPFPNEIVVYELTGAQLRSYLQRSVRPMPGDYGAQPAIQVSGVSYEWTGHDGEGRVRNVWVGGEPLDPEATYLVSTNDFVAGRSEEFVEDSRVFNSGQFQGPFVKDTLDAEYDTIAPEREERMIRVDEVVEDASVEATADALTVSFPRTDAVSSVVEDTYRLVAPGHGVVEASSVSGGEEVAVELAADAVVEAFDATGADALSLVGGFDPNSEHYGYENEDGELVELPVNASYDHYELRTSLSGEDVRATVGGDDGSDGDDSDGDDSDDGSGGDGGSDSDGSDGGSDGSDGDGSDGGSDSGGSDGSDGGDGETADDTPGFGPLAGAAGVSGAAYLYGKYGASDGADDGAGDE</sequence>
<dbReference type="PANTHER" id="PTHR11575">
    <property type="entry name" value="5'-NUCLEOTIDASE-RELATED"/>
    <property type="match status" value="1"/>
</dbReference>
<evidence type="ECO:0000313" key="4">
    <source>
        <dbReference type="Proteomes" id="UP000011523"/>
    </source>
</evidence>
<feature type="region of interest" description="Disordered" evidence="1">
    <location>
        <begin position="654"/>
        <end position="737"/>
    </location>
</feature>
<feature type="compositionally biased region" description="Acidic residues" evidence="1">
    <location>
        <begin position="665"/>
        <end position="681"/>
    </location>
</feature>
<gene>
    <name evidence="3" type="ORF">C472_12001</name>
</gene>
<protein>
    <submittedName>
        <fullName evidence="3">5'-nucleotidase</fullName>
    </submittedName>
</protein>
<dbReference type="GO" id="GO:0009166">
    <property type="term" value="P:nucleotide catabolic process"/>
    <property type="evidence" value="ECO:0007669"/>
    <property type="project" value="InterPro"/>
</dbReference>
<keyword evidence="4" id="KW-1185">Reference proteome</keyword>
<dbReference type="PRINTS" id="PR01607">
    <property type="entry name" value="APYRASEFAMLY"/>
</dbReference>
<dbReference type="AlphaFoldDB" id="M0DN20"/>
<feature type="compositionally biased region" description="Gly residues" evidence="1">
    <location>
        <begin position="704"/>
        <end position="716"/>
    </location>
</feature>
<evidence type="ECO:0000256" key="1">
    <source>
        <dbReference type="SAM" id="MobiDB-lite"/>
    </source>
</evidence>
<dbReference type="InterPro" id="IPR008334">
    <property type="entry name" value="5'-Nucleotdase_C"/>
</dbReference>
<feature type="compositionally biased region" description="Gly residues" evidence="1">
    <location>
        <begin position="682"/>
        <end position="698"/>
    </location>
</feature>
<feature type="compositionally biased region" description="Acidic residues" evidence="1">
    <location>
        <begin position="293"/>
        <end position="303"/>
    </location>
</feature>
<dbReference type="PANTHER" id="PTHR11575:SF24">
    <property type="entry name" value="5'-NUCLEOTIDASE"/>
    <property type="match status" value="1"/>
</dbReference>
<evidence type="ECO:0000313" key="3">
    <source>
        <dbReference type="EMBL" id="ELZ35529.1"/>
    </source>
</evidence>
<proteinExistence type="predicted"/>
<dbReference type="Proteomes" id="UP000011523">
    <property type="component" value="Unassembled WGS sequence"/>
</dbReference>
<dbReference type="Gene3D" id="3.60.21.10">
    <property type="match status" value="1"/>
</dbReference>
<dbReference type="OrthoDB" id="21342at2157"/>
<comment type="caution">
    <text evidence="3">The sequence shown here is derived from an EMBL/GenBank/DDBJ whole genome shotgun (WGS) entry which is preliminary data.</text>
</comment>
<dbReference type="Gene3D" id="3.90.780.10">
    <property type="entry name" value="5'-Nucleotidase, C-terminal domain"/>
    <property type="match status" value="1"/>
</dbReference>
<feature type="domain" description="5'-Nucleotidase C-terminal" evidence="2">
    <location>
        <begin position="355"/>
        <end position="497"/>
    </location>
</feature>
<reference evidence="3 4" key="1">
    <citation type="journal article" date="2014" name="PLoS Genet.">
        <title>Phylogenetically driven sequencing of extremely halophilic archaea reveals strategies for static and dynamic osmo-response.</title>
        <authorList>
            <person name="Becker E.A."/>
            <person name="Seitzer P.M."/>
            <person name="Tritt A."/>
            <person name="Larsen D."/>
            <person name="Krusor M."/>
            <person name="Yao A.I."/>
            <person name="Wu D."/>
            <person name="Madern D."/>
            <person name="Eisen J.A."/>
            <person name="Darling A.E."/>
            <person name="Facciotti M.T."/>
        </authorList>
    </citation>
    <scope>NUCLEOTIDE SEQUENCE [LARGE SCALE GENOMIC DNA]</scope>
    <source>
        <strain evidence="3 4">DSM 14210</strain>
    </source>
</reference>
<dbReference type="GO" id="GO:0016787">
    <property type="term" value="F:hydrolase activity"/>
    <property type="evidence" value="ECO:0007669"/>
    <property type="project" value="InterPro"/>
</dbReference>
<dbReference type="EMBL" id="AOJD01000061">
    <property type="protein sequence ID" value="ELZ35529.1"/>
    <property type="molecule type" value="Genomic_DNA"/>
</dbReference>
<dbReference type="InterPro" id="IPR006179">
    <property type="entry name" value="5_nucleotidase/apyrase"/>
</dbReference>
<dbReference type="SUPFAM" id="SSF56300">
    <property type="entry name" value="Metallo-dependent phosphatases"/>
    <property type="match status" value="1"/>
</dbReference>
<dbReference type="SUPFAM" id="SSF55816">
    <property type="entry name" value="5'-nucleotidase (syn. UDP-sugar hydrolase), C-terminal domain"/>
    <property type="match status" value="1"/>
</dbReference>
<accession>M0DN20</accession>
<dbReference type="PROSITE" id="PS51318">
    <property type="entry name" value="TAT"/>
    <property type="match status" value="1"/>
</dbReference>
<organism evidence="3 4">
    <name type="scientific">Halorubrum tebenquichense DSM 14210</name>
    <dbReference type="NCBI Taxonomy" id="1227485"/>
    <lineage>
        <taxon>Archaea</taxon>
        <taxon>Methanobacteriati</taxon>
        <taxon>Methanobacteriota</taxon>
        <taxon>Stenosarchaea group</taxon>
        <taxon>Halobacteria</taxon>
        <taxon>Halobacteriales</taxon>
        <taxon>Haloferacaceae</taxon>
        <taxon>Halorubrum</taxon>
    </lineage>
</organism>